<dbReference type="SUPFAM" id="SSF49265">
    <property type="entry name" value="Fibronectin type III"/>
    <property type="match status" value="1"/>
</dbReference>
<evidence type="ECO:0000256" key="5">
    <source>
        <dbReference type="ARBA" id="ARBA00022989"/>
    </source>
</evidence>
<evidence type="ECO:0000256" key="7">
    <source>
        <dbReference type="ARBA" id="ARBA00023170"/>
    </source>
</evidence>
<dbReference type="InterPro" id="IPR012902">
    <property type="entry name" value="N_methyl_site"/>
</dbReference>
<feature type="domain" description="Fibronectin type-III" evidence="9">
    <location>
        <begin position="276"/>
        <end position="385"/>
    </location>
</feature>
<dbReference type="Pfam" id="PF00041">
    <property type="entry name" value="fn3"/>
    <property type="match status" value="2"/>
</dbReference>
<dbReference type="AlphaFoldDB" id="A0A1G1YLF0"/>
<proteinExistence type="predicted"/>
<dbReference type="InterPro" id="IPR050449">
    <property type="entry name" value="Ephrin_rcpt_TKs"/>
</dbReference>
<keyword evidence="5 8" id="KW-1133">Transmembrane helix</keyword>
<dbReference type="CDD" id="cd00063">
    <property type="entry name" value="FN3"/>
    <property type="match status" value="2"/>
</dbReference>
<sequence length="623" mass="65546">MPKDWLVTNRGFSLVEVILASSVFILITTALVGAIIYGQESTVLSGQRAQAVFLAEEGLEAVKNIRDDDFSNLIDGTYGLQVVGGRWNIAGSSDVIGNFTRQITISPINSDTKKITSTVTWQQNLQRSGSVSLDTYLTYWMALGTSQATDLIIDSSSSDLDALDNTKIIGLTLKNNGLADITINQMVVSWINGEGGSKINNVYLAGSSVWSGSANSGTTLNITDFTLPVGNTVYLIDFLDFNRNMTGTTITLDFIMADGSIATATFSPGTIADITPPSAVIDLSVSNPTSDSIDLSWTAPGDDGNTGTAASYDIRYSTNPINDSNWATALQLTGEPIPQVAGTAQSATVSNLLPSTIYYLAIKTADEVPNTSLLSNVPSVATLPLSVDTTSPAAITNLTISNITLNSVLLSWTSPGDDGDTGTATTYDIRYSTSLITEANWATATQVSGEPAPLIAGTAQSLTVSGLSSNTTYYFAIKTSDEVPNTSLLSDVPSATTLAQSQADLLNVNITGAGIDSTNNKRVIGLTISNIGAADIILDQMIVSWTGAFSGTKITGITINAVSVWTGSNNSGATENISNFTLLPSVTYPLTYLIFNKNMTGTTLSINFIMLDGSTKLISNIIP</sequence>
<dbReference type="InterPro" id="IPR003961">
    <property type="entry name" value="FN3_dom"/>
</dbReference>
<evidence type="ECO:0000256" key="1">
    <source>
        <dbReference type="ARBA" id="ARBA00004167"/>
    </source>
</evidence>
<evidence type="ECO:0000256" key="4">
    <source>
        <dbReference type="ARBA" id="ARBA00022840"/>
    </source>
</evidence>
<dbReference type="GO" id="GO:0005886">
    <property type="term" value="C:plasma membrane"/>
    <property type="evidence" value="ECO:0007669"/>
    <property type="project" value="TreeGrafter"/>
</dbReference>
<dbReference type="GO" id="GO:0005005">
    <property type="term" value="F:transmembrane-ephrin receptor activity"/>
    <property type="evidence" value="ECO:0007669"/>
    <property type="project" value="TreeGrafter"/>
</dbReference>
<dbReference type="PROSITE" id="PS50853">
    <property type="entry name" value="FN3"/>
    <property type="match status" value="2"/>
</dbReference>
<evidence type="ECO:0000313" key="10">
    <source>
        <dbReference type="EMBL" id="OGY53129.1"/>
    </source>
</evidence>
<name>A0A1G1YLF0_9BACT</name>
<dbReference type="PANTHER" id="PTHR46877">
    <property type="entry name" value="EPH RECEPTOR A5"/>
    <property type="match status" value="1"/>
</dbReference>
<dbReference type="PANTHER" id="PTHR46877:SF9">
    <property type="entry name" value="EPHRIN TYPE-A RECEPTOR 7"/>
    <property type="match status" value="1"/>
</dbReference>
<evidence type="ECO:0000313" key="11">
    <source>
        <dbReference type="Proteomes" id="UP000177376"/>
    </source>
</evidence>
<dbReference type="GO" id="GO:0005524">
    <property type="term" value="F:ATP binding"/>
    <property type="evidence" value="ECO:0007669"/>
    <property type="project" value="UniProtKB-KW"/>
</dbReference>
<keyword evidence="2 8" id="KW-0812">Transmembrane</keyword>
<comment type="subcellular location">
    <subcellularLocation>
        <location evidence="1">Membrane</location>
        <topology evidence="1">Single-pass membrane protein</topology>
    </subcellularLocation>
</comment>
<evidence type="ECO:0000256" key="2">
    <source>
        <dbReference type="ARBA" id="ARBA00022692"/>
    </source>
</evidence>
<keyword evidence="3" id="KW-0547">Nucleotide-binding</keyword>
<feature type="domain" description="Fibronectin type-III" evidence="9">
    <location>
        <begin position="394"/>
        <end position="500"/>
    </location>
</feature>
<reference evidence="10 11" key="1">
    <citation type="journal article" date="2016" name="Nat. Commun.">
        <title>Thousands of microbial genomes shed light on interconnected biogeochemical processes in an aquifer system.</title>
        <authorList>
            <person name="Anantharaman K."/>
            <person name="Brown C.T."/>
            <person name="Hug L.A."/>
            <person name="Sharon I."/>
            <person name="Castelle C.J."/>
            <person name="Probst A.J."/>
            <person name="Thomas B.C."/>
            <person name="Singh A."/>
            <person name="Wilkins M.J."/>
            <person name="Karaoz U."/>
            <person name="Brodie E.L."/>
            <person name="Williams K.H."/>
            <person name="Hubbard S.S."/>
            <person name="Banfield J.F."/>
        </authorList>
    </citation>
    <scope>NUCLEOTIDE SEQUENCE [LARGE SCALE GENOMIC DNA]</scope>
</reference>
<organism evidence="10 11">
    <name type="scientific">Candidatus Buchananbacteria bacterium RIFCSPLOWO2_01_FULL_39_33</name>
    <dbReference type="NCBI Taxonomy" id="1797543"/>
    <lineage>
        <taxon>Bacteria</taxon>
        <taxon>Candidatus Buchananiibacteriota</taxon>
    </lineage>
</organism>
<dbReference type="PROSITE" id="PS00409">
    <property type="entry name" value="PROKAR_NTER_METHYL"/>
    <property type="match status" value="1"/>
</dbReference>
<dbReference type="InterPro" id="IPR036116">
    <property type="entry name" value="FN3_sf"/>
</dbReference>
<feature type="transmembrane region" description="Helical" evidence="8">
    <location>
        <begin position="12"/>
        <end position="37"/>
    </location>
</feature>
<keyword evidence="7" id="KW-0675">Receptor</keyword>
<comment type="caution">
    <text evidence="10">The sequence shown here is derived from an EMBL/GenBank/DDBJ whole genome shotgun (WGS) entry which is preliminary data.</text>
</comment>
<dbReference type="SMART" id="SM00060">
    <property type="entry name" value="FN3"/>
    <property type="match status" value="2"/>
</dbReference>
<evidence type="ECO:0000256" key="6">
    <source>
        <dbReference type="ARBA" id="ARBA00023136"/>
    </source>
</evidence>
<protein>
    <recommendedName>
        <fullName evidence="9">Fibronectin type-III domain-containing protein</fullName>
    </recommendedName>
</protein>
<keyword evidence="4" id="KW-0067">ATP-binding</keyword>
<evidence type="ECO:0000259" key="9">
    <source>
        <dbReference type="PROSITE" id="PS50853"/>
    </source>
</evidence>
<dbReference type="Proteomes" id="UP000177376">
    <property type="component" value="Unassembled WGS sequence"/>
</dbReference>
<dbReference type="InterPro" id="IPR013783">
    <property type="entry name" value="Ig-like_fold"/>
</dbReference>
<accession>A0A1G1YLF0</accession>
<dbReference type="Gene3D" id="2.60.40.10">
    <property type="entry name" value="Immunoglobulins"/>
    <property type="match status" value="2"/>
</dbReference>
<gene>
    <name evidence="10" type="ORF">A3A02_00230</name>
</gene>
<keyword evidence="6 8" id="KW-0472">Membrane</keyword>
<dbReference type="EMBL" id="MHIM01000004">
    <property type="protein sequence ID" value="OGY53129.1"/>
    <property type="molecule type" value="Genomic_DNA"/>
</dbReference>
<evidence type="ECO:0000256" key="3">
    <source>
        <dbReference type="ARBA" id="ARBA00022741"/>
    </source>
</evidence>
<evidence type="ECO:0000256" key="8">
    <source>
        <dbReference type="SAM" id="Phobius"/>
    </source>
</evidence>